<proteinExistence type="predicted"/>
<accession>A0A0F9DSM7</accession>
<evidence type="ECO:0000313" key="1">
    <source>
        <dbReference type="EMBL" id="KKL64818.1"/>
    </source>
</evidence>
<feature type="non-terminal residue" evidence="1">
    <location>
        <position position="1"/>
    </location>
</feature>
<gene>
    <name evidence="1" type="ORF">LCGC14_2161170</name>
</gene>
<protein>
    <submittedName>
        <fullName evidence="1">Uncharacterized protein</fullName>
    </submittedName>
</protein>
<dbReference type="EMBL" id="LAZR01027731">
    <property type="protein sequence ID" value="KKL64818.1"/>
    <property type="molecule type" value="Genomic_DNA"/>
</dbReference>
<reference evidence="1" key="1">
    <citation type="journal article" date="2015" name="Nature">
        <title>Complex archaea that bridge the gap between prokaryotes and eukaryotes.</title>
        <authorList>
            <person name="Spang A."/>
            <person name="Saw J.H."/>
            <person name="Jorgensen S.L."/>
            <person name="Zaremba-Niedzwiedzka K."/>
            <person name="Martijn J."/>
            <person name="Lind A.E."/>
            <person name="van Eijk R."/>
            <person name="Schleper C."/>
            <person name="Guy L."/>
            <person name="Ettema T.J."/>
        </authorList>
    </citation>
    <scope>NUCLEOTIDE SEQUENCE</scope>
</reference>
<comment type="caution">
    <text evidence="1">The sequence shown here is derived from an EMBL/GenBank/DDBJ whole genome shotgun (WGS) entry which is preliminary data.</text>
</comment>
<name>A0A0F9DSM7_9ZZZZ</name>
<organism evidence="1">
    <name type="scientific">marine sediment metagenome</name>
    <dbReference type="NCBI Taxonomy" id="412755"/>
    <lineage>
        <taxon>unclassified sequences</taxon>
        <taxon>metagenomes</taxon>
        <taxon>ecological metagenomes</taxon>
    </lineage>
</organism>
<sequence length="202" mass="23049">VNLVAEQQEYVVSGATSLIDDDDFLAIDLRGGGVQFNDTARWIAEPEFQPKTKEWLDKNRVDWRSRSSTTSPLFWYLDSGEETENLVIGLVDKPDANGTNLLWIHYLGRGVLMTAATHFPWTGSTTQLVHLEPYEVLLVYYVLEWYNRLIAKNDGDADRYKLLYEAGAQAMASRLPLSEQLAREPFKSITPFSSMRRSGVRR</sequence>
<dbReference type="AlphaFoldDB" id="A0A0F9DSM7"/>